<dbReference type="EMBL" id="AYXT01000010">
    <property type="protein sequence ID" value="ETF02453.1"/>
    <property type="molecule type" value="Genomic_DNA"/>
</dbReference>
<keyword evidence="3" id="KW-1185">Reference proteome</keyword>
<dbReference type="RefSeq" id="WP_024006263.1">
    <property type="nucleotide sequence ID" value="NZ_KI650980.1"/>
</dbReference>
<evidence type="ECO:0000313" key="3">
    <source>
        <dbReference type="Proteomes" id="UP000018733"/>
    </source>
</evidence>
<dbReference type="HOGENOM" id="CLU_082392_1_0_4"/>
<feature type="transmembrane region" description="Helical" evidence="1">
    <location>
        <begin position="66"/>
        <end position="84"/>
    </location>
</feature>
<keyword evidence="1" id="KW-0812">Transmembrane</keyword>
<protein>
    <submittedName>
        <fullName evidence="2">Uncharacterized protein</fullName>
    </submittedName>
</protein>
<dbReference type="AlphaFoldDB" id="V8QSY8"/>
<dbReference type="PATRIC" id="fig|1424334.3.peg.3336"/>
<proteinExistence type="predicted"/>
<evidence type="ECO:0000256" key="1">
    <source>
        <dbReference type="SAM" id="Phobius"/>
    </source>
</evidence>
<reference evidence="2 3" key="1">
    <citation type="journal article" date="2014" name="Genome Announc.">
        <title>Draft Genome Sequence of Advenella kashmirensis Strain W13003, a Polycyclic Aromatic Hydrocarbon-Degrading Bacterium.</title>
        <authorList>
            <person name="Wang X."/>
            <person name="Jin D."/>
            <person name="Zhou L."/>
            <person name="Wu L."/>
            <person name="An W."/>
            <person name="Zhao L."/>
        </authorList>
    </citation>
    <scope>NUCLEOTIDE SEQUENCE [LARGE SCALE GENOMIC DNA]</scope>
    <source>
        <strain evidence="2 3">W13003</strain>
    </source>
</reference>
<comment type="caution">
    <text evidence="2">The sequence shown here is derived from an EMBL/GenBank/DDBJ whole genome shotgun (WGS) entry which is preliminary data.</text>
</comment>
<keyword evidence="1" id="KW-0472">Membrane</keyword>
<keyword evidence="1" id="KW-1133">Transmembrane helix</keyword>
<sequence length="277" mass="31872">MSAIIIAVVLLAGFLYSQLHIKTQYSLFRSTGWHTYFLAGMFGTGFALLAGLVTLPLAIFLPISHLALLAIWGGLTVLFAYMWGQRYLALYLFRPATTRLRRRTRQMMNAVGPLSRMKIKLRALRLRYETQSKQEAAILLARKNRFEFMLYQAAKSVQMVQFTLKSNKVYIGYIQNTSDHDHFEDTEYITIFPLISGYRNRDDQTLTFTTYYTEAYSRIDNENPEGATLAEEFITLIPRSEIATMAYFSPDYYGKFDTVDTPVSQDATDTVSWRTQP</sequence>
<accession>V8QSY8</accession>
<name>V8QSY8_9BURK</name>
<gene>
    <name evidence="2" type="ORF">W822_16605</name>
</gene>
<organism evidence="2 3">
    <name type="scientific">Advenella kashmirensis W13003</name>
    <dbReference type="NCBI Taxonomy" id="1424334"/>
    <lineage>
        <taxon>Bacteria</taxon>
        <taxon>Pseudomonadati</taxon>
        <taxon>Pseudomonadota</taxon>
        <taxon>Betaproteobacteria</taxon>
        <taxon>Burkholderiales</taxon>
        <taxon>Alcaligenaceae</taxon>
    </lineage>
</organism>
<evidence type="ECO:0000313" key="2">
    <source>
        <dbReference type="EMBL" id="ETF02453.1"/>
    </source>
</evidence>
<dbReference type="OrthoDB" id="9180418at2"/>
<feature type="transmembrane region" description="Helical" evidence="1">
    <location>
        <begin position="35"/>
        <end position="59"/>
    </location>
</feature>
<dbReference type="Proteomes" id="UP000018733">
    <property type="component" value="Unassembled WGS sequence"/>
</dbReference>
<dbReference type="STRING" id="1424334.W822_16605"/>